<dbReference type="Gene3D" id="3.40.50.300">
    <property type="entry name" value="P-loop containing nucleotide triphosphate hydrolases"/>
    <property type="match status" value="1"/>
</dbReference>
<dbReference type="InterPro" id="IPR036844">
    <property type="entry name" value="Hint_dom_sf"/>
</dbReference>
<evidence type="ECO:0000313" key="5">
    <source>
        <dbReference type="EMBL" id="PIR89946.1"/>
    </source>
</evidence>
<dbReference type="Pfam" id="PF14528">
    <property type="entry name" value="LAGLIDADG_3"/>
    <property type="match status" value="1"/>
</dbReference>
<gene>
    <name evidence="5" type="ORF">COU05_03530</name>
</gene>
<dbReference type="PROSITE" id="PS50819">
    <property type="entry name" value="INTEIN_ENDONUCLEASE"/>
    <property type="match status" value="1"/>
</dbReference>
<feature type="coiled-coil region" evidence="3">
    <location>
        <begin position="90"/>
        <end position="138"/>
    </location>
</feature>
<dbReference type="InterPro" id="IPR027434">
    <property type="entry name" value="Homing_endonucl"/>
</dbReference>
<keyword evidence="1" id="KW-0068">Autocatalytic cleavage</keyword>
<dbReference type="Gene3D" id="2.170.16.10">
    <property type="entry name" value="Hedgehog/Intein (Hint) domain"/>
    <property type="match status" value="2"/>
</dbReference>
<protein>
    <recommendedName>
        <fullName evidence="4">DOD-type homing endonuclease domain-containing protein</fullName>
    </recommendedName>
</protein>
<evidence type="ECO:0000259" key="4">
    <source>
        <dbReference type="PROSITE" id="PS50819"/>
    </source>
</evidence>
<dbReference type="SUPFAM" id="SSF55608">
    <property type="entry name" value="Homing endonucleases"/>
    <property type="match status" value="1"/>
</dbReference>
<feature type="domain" description="DOD-type homing endonuclease" evidence="4">
    <location>
        <begin position="457"/>
        <end position="539"/>
    </location>
</feature>
<dbReference type="EMBL" id="PFAX01000037">
    <property type="protein sequence ID" value="PIR89946.1"/>
    <property type="molecule type" value="Genomic_DNA"/>
</dbReference>
<dbReference type="InterPro" id="IPR004042">
    <property type="entry name" value="Intein_endonuc_central"/>
</dbReference>
<dbReference type="InterPro" id="IPR006141">
    <property type="entry name" value="Intein_N"/>
</dbReference>
<dbReference type="Gene3D" id="1.10.8.730">
    <property type="match status" value="1"/>
</dbReference>
<dbReference type="Gene3D" id="3.10.28.10">
    <property type="entry name" value="Homing endonucleases"/>
    <property type="match status" value="1"/>
</dbReference>
<evidence type="ECO:0000256" key="1">
    <source>
        <dbReference type="ARBA" id="ARBA00022813"/>
    </source>
</evidence>
<dbReference type="GO" id="GO:0016539">
    <property type="term" value="P:intein-mediated protein splicing"/>
    <property type="evidence" value="ECO:0007669"/>
    <property type="project" value="InterPro"/>
</dbReference>
<dbReference type="InterPro" id="IPR051162">
    <property type="entry name" value="T4SS_component"/>
</dbReference>
<dbReference type="InterPro" id="IPR006142">
    <property type="entry name" value="INTEIN"/>
</dbReference>
<dbReference type="Proteomes" id="UP000230132">
    <property type="component" value="Unassembled WGS sequence"/>
</dbReference>
<dbReference type="PROSITE" id="PS50817">
    <property type="entry name" value="INTEIN_N_TER"/>
    <property type="match status" value="1"/>
</dbReference>
<dbReference type="NCBIfam" id="TIGR01445">
    <property type="entry name" value="intein_Nterm"/>
    <property type="match status" value="1"/>
</dbReference>
<dbReference type="SMART" id="SM00306">
    <property type="entry name" value="HintN"/>
    <property type="match status" value="1"/>
</dbReference>
<dbReference type="InterPro" id="IPR030934">
    <property type="entry name" value="Intein_C"/>
</dbReference>
<reference evidence="6" key="1">
    <citation type="submission" date="2017-09" db="EMBL/GenBank/DDBJ databases">
        <title>Depth-based differentiation of microbial function through sediment-hosted aquifers and enrichment of novel symbionts in the deep terrestrial subsurface.</title>
        <authorList>
            <person name="Probst A.J."/>
            <person name="Ladd B."/>
            <person name="Jarett J.K."/>
            <person name="Geller-Mcgrath D.E."/>
            <person name="Sieber C.M.K."/>
            <person name="Emerson J.B."/>
            <person name="Anantharaman K."/>
            <person name="Thomas B.C."/>
            <person name="Malmstrom R."/>
            <person name="Stieglmeier M."/>
            <person name="Klingl A."/>
            <person name="Woyke T."/>
            <person name="Ryan C.M."/>
            <person name="Banfield J.F."/>
        </authorList>
    </citation>
    <scope>NUCLEOTIDE SEQUENCE [LARGE SCALE GENOMIC DNA]</scope>
</reference>
<dbReference type="InterPro" id="IPR027417">
    <property type="entry name" value="P-loop_NTPase"/>
</dbReference>
<accession>A0A2H0UTF2</accession>
<keyword evidence="2" id="KW-0651">Protein splicing</keyword>
<dbReference type="Pfam" id="PF19044">
    <property type="entry name" value="P-loop_TraG"/>
    <property type="match status" value="1"/>
</dbReference>
<dbReference type="PANTHER" id="PTHR30121:SF6">
    <property type="entry name" value="SLR6007 PROTEIN"/>
    <property type="match status" value="1"/>
</dbReference>
<sequence>MGLFKQKDKQETREELELNPQEIEIADIIAPALIEIKQSYLSLGERLAKSFFVFSYPRYLSTGWLSPVINVNTPLDVSMHIHPADSGEILKKLRKKITDVQAEIAEREDKGYVRDPALETAYEDIERLRDELQTARERVFRLGLYITIYADNDKQLREVETMLRSMLEGRLIYLKPALIREKEGFISTMPYALDQLMVHTPMNTAPLSSIFPFVSPDLSANEGILYGLNLHNNSLVLFDRFSLENGNLVVFAKSGSGKSVSFKTETLVKYKNEVKLTKIGTLIEEIIKKQGIDFRDEDLEGKTFPGLKVWTFDEKMKGSWGEVKIAARKKAPDVFYKFKTKSGREIETTGDHNLVALRQGKIELLRGDEVKAGEYIPLPRRIAWNTQENKKPLKSKGLVVNSPEFLRLAGIITAEGTILDKRVMISNTEKDVLDFIRRDLSCLGVRFSEMKGKSKELRGFYTLLGSFTEVVKKLGSKEKSEGKRVWPFIFNLNKEQIAQYLTAYFEGDGGVENNREVTATSKSEKLISDISYLLYSFGIVSRIHKTKKRATNANWEEKKVYWKLSISGQDNLQKFQREVNFISKRKKKALLNIVNKTGNTNVDFIPGVNLIFKEIYDLFSCGLHCIQDISNIKRGHYRPSQVKIREMVGIIEERIERFQDKASIYRVLAQLPSLAYIINLGKEDKELNKKLWQELGRSWHVVKYRGVRPRFKNASKIIQTVLGQQYDLKELKQAIYSGFKETDLEVKHFSPSLQVALVGRVASNTNYKMLQEAASLVWQRYEKILLNNIPKVREKLEQLKVLANADLFWDPIVKVEKIANKTDEYVYDLTCENSVFLAGKGGMFIHNSYFCKLEVLRYLMQGVAVIIIDPENEYQYLSEAVGGSFFKISLNSPTHLNPFDLPVPQEDEDPADILRGSVINLVGLVRIMLGGLTPEEDAIVDQAITEVYAMKDITEKSDPANWKERTPIMSDFETVLSGMDRAESLVERLRKFTKGSYASFFNNKSNIEMGNDFTVFGIRDMEDELRPMAMFIILRYIWNQVRSSLKKRILLVDEAWWIMQEDDGASFLYGICKRARKYWLGVTTVTQDVSDFMQSEYGKPIITNSSLQFLLKQSSATIDVVQKTFNLTEQEKMTLLQCEVGEGVFIAGQKRVALKAIASYTEDQFITSSPEEIQKIKEAKRRLKEEQQGIQ</sequence>
<dbReference type="PROSITE" id="PS50818">
    <property type="entry name" value="INTEIN_C_TER"/>
    <property type="match status" value="1"/>
</dbReference>
<dbReference type="GO" id="GO:0004519">
    <property type="term" value="F:endonuclease activity"/>
    <property type="evidence" value="ECO:0007669"/>
    <property type="project" value="InterPro"/>
</dbReference>
<dbReference type="AlphaFoldDB" id="A0A2H0UTF2"/>
<dbReference type="PRINTS" id="PR00379">
    <property type="entry name" value="INTEIN"/>
</dbReference>
<name>A0A2H0UTF2_9BACT</name>
<comment type="caution">
    <text evidence="5">The sequence shown here is derived from an EMBL/GenBank/DDBJ whole genome shotgun (WGS) entry which is preliminary data.</text>
</comment>
<dbReference type="InterPro" id="IPR043964">
    <property type="entry name" value="P-loop_TraG"/>
</dbReference>
<dbReference type="PANTHER" id="PTHR30121">
    <property type="entry name" value="UNCHARACTERIZED PROTEIN YJGR-RELATED"/>
    <property type="match status" value="1"/>
</dbReference>
<keyword evidence="3" id="KW-0175">Coiled coil</keyword>
<evidence type="ECO:0000256" key="2">
    <source>
        <dbReference type="ARBA" id="ARBA00023000"/>
    </source>
</evidence>
<organism evidence="5 6">
    <name type="scientific">bacterium (Candidatus Gribaldobacteria) CG10_big_fil_rev_8_21_14_0_10_37_21</name>
    <dbReference type="NCBI Taxonomy" id="2014275"/>
    <lineage>
        <taxon>Bacteria</taxon>
        <taxon>Candidatus Gribaldobacteria</taxon>
    </lineage>
</organism>
<dbReference type="CDD" id="cd00081">
    <property type="entry name" value="Hint"/>
    <property type="match status" value="1"/>
</dbReference>
<evidence type="ECO:0000256" key="3">
    <source>
        <dbReference type="SAM" id="Coils"/>
    </source>
</evidence>
<dbReference type="SUPFAM" id="SSF51294">
    <property type="entry name" value="Hedgehog/intein (Hint) domain"/>
    <property type="match status" value="1"/>
</dbReference>
<evidence type="ECO:0000313" key="6">
    <source>
        <dbReference type="Proteomes" id="UP000230132"/>
    </source>
</evidence>
<dbReference type="InterPro" id="IPR003587">
    <property type="entry name" value="Hint_dom_N"/>
</dbReference>
<proteinExistence type="predicted"/>
<dbReference type="SUPFAM" id="SSF52540">
    <property type="entry name" value="P-loop containing nucleoside triphosphate hydrolases"/>
    <property type="match status" value="1"/>
</dbReference>
<dbReference type="InterPro" id="IPR004860">
    <property type="entry name" value="LAGLIDADG_dom"/>
</dbReference>